<evidence type="ECO:0000313" key="4">
    <source>
        <dbReference type="Proteomes" id="UP000326789"/>
    </source>
</evidence>
<evidence type="ECO:0000313" key="3">
    <source>
        <dbReference type="EMBL" id="KAB0286417.1"/>
    </source>
</evidence>
<feature type="signal peptide" evidence="2">
    <location>
        <begin position="1"/>
        <end position="20"/>
    </location>
</feature>
<dbReference type="Proteomes" id="UP000326789">
    <property type="component" value="Unassembled WGS sequence"/>
</dbReference>
<protein>
    <submittedName>
        <fullName evidence="3">Porin</fullName>
    </submittedName>
</protein>
<dbReference type="Gene3D" id="2.40.160.40">
    <property type="entry name" value="monomeric porin ompg"/>
    <property type="match status" value="1"/>
</dbReference>
<accession>A0A5N3QW61</accession>
<dbReference type="InterPro" id="IPR053713">
    <property type="entry name" value="Bact_OM_Channel_sf"/>
</dbReference>
<dbReference type="AlphaFoldDB" id="A0A5N3QW61"/>
<organism evidence="3 4">
    <name type="scientific">Vibrio fortis</name>
    <dbReference type="NCBI Taxonomy" id="212667"/>
    <lineage>
        <taxon>Bacteria</taxon>
        <taxon>Pseudomonadati</taxon>
        <taxon>Pseudomonadota</taxon>
        <taxon>Gammaproteobacteria</taxon>
        <taxon>Vibrionales</taxon>
        <taxon>Vibrionaceae</taxon>
        <taxon>Vibrio</taxon>
    </lineage>
</organism>
<keyword evidence="1 2" id="KW-0732">Signal</keyword>
<dbReference type="RefSeq" id="WP_150871370.1">
    <property type="nucleotide sequence ID" value="NZ_VWSE01000008.1"/>
</dbReference>
<evidence type="ECO:0000256" key="2">
    <source>
        <dbReference type="SAM" id="SignalP"/>
    </source>
</evidence>
<evidence type="ECO:0000256" key="1">
    <source>
        <dbReference type="ARBA" id="ARBA00022729"/>
    </source>
</evidence>
<dbReference type="Pfam" id="PF06178">
    <property type="entry name" value="KdgM"/>
    <property type="match status" value="1"/>
</dbReference>
<dbReference type="InterPro" id="IPR009331">
    <property type="entry name" value="Oligogalacturonate-sp_porin"/>
</dbReference>
<feature type="chain" id="PRO_5024285967" evidence="2">
    <location>
        <begin position="21"/>
        <end position="237"/>
    </location>
</feature>
<sequence length="237" mass="25821">MKKIIALSALSLAFASSAFAGSSYVTGNVQLHDDGRIHGSKMTSTLEAGHTFNNSLGGLTVYTEFDGIQLGELEGLTAEESGTTATTGQANAFITVGGEQSFNITDNLWVAAGYQHLYSAGDSIQYRPLVKIGYNFDNGISISNRTRAHIDATSNDDKTDYRMDNRIGYTVNEDLSVSYNNVYMIESEAMDHELRATWTRQGVQPYFEFRSQANGVDFANGDSKTNNAFVFGASYGF</sequence>
<reference evidence="3 4" key="1">
    <citation type="submission" date="2019-09" db="EMBL/GenBank/DDBJ databases">
        <title>Whole genome sequence of Vibrio fortis.</title>
        <authorList>
            <person name="Das S.K."/>
        </authorList>
    </citation>
    <scope>NUCLEOTIDE SEQUENCE [LARGE SCALE GENOMIC DNA]</scope>
    <source>
        <strain evidence="3 4">AN60</strain>
    </source>
</reference>
<dbReference type="EMBL" id="VWSE01000008">
    <property type="protein sequence ID" value="KAB0286417.1"/>
    <property type="molecule type" value="Genomic_DNA"/>
</dbReference>
<name>A0A5N3QW61_9VIBR</name>
<proteinExistence type="predicted"/>
<comment type="caution">
    <text evidence="3">The sequence shown here is derived from an EMBL/GenBank/DDBJ whole genome shotgun (WGS) entry which is preliminary data.</text>
</comment>
<gene>
    <name evidence="3" type="ORF">F2P58_17175</name>
</gene>